<dbReference type="GO" id="GO:0046872">
    <property type="term" value="F:metal ion binding"/>
    <property type="evidence" value="ECO:0007669"/>
    <property type="project" value="UniProtKB-KW"/>
</dbReference>
<dbReference type="Proteomes" id="UP000327044">
    <property type="component" value="Unassembled WGS sequence"/>
</dbReference>
<comment type="pathway">
    <text evidence="3">Amino-acid degradation; L-phenylalanine degradation; acetoacetate and fumarate from L-phenylalanine: step 2/6.</text>
</comment>
<gene>
    <name evidence="18" type="ORF">PPYR_08211</name>
</gene>
<comment type="subunit">
    <text evidence="5">Homodimer.</text>
</comment>
<comment type="cofactor">
    <cofactor evidence="2">
        <name>a divalent metal cation</name>
        <dbReference type="ChEBI" id="CHEBI:60240"/>
    </cofactor>
</comment>
<evidence type="ECO:0000256" key="5">
    <source>
        <dbReference type="ARBA" id="ARBA00011738"/>
    </source>
</evidence>
<proteinExistence type="inferred from homology"/>
<evidence type="ECO:0000259" key="16">
    <source>
        <dbReference type="Pfam" id="PF00155"/>
    </source>
</evidence>
<dbReference type="Gene3D" id="3.90.1150.10">
    <property type="entry name" value="Aspartate Aminotransferase, domain 1"/>
    <property type="match status" value="1"/>
</dbReference>
<dbReference type="PANTHER" id="PTHR45744:SF2">
    <property type="entry name" value="TYROSINE AMINOTRANSFERASE"/>
    <property type="match status" value="1"/>
</dbReference>
<dbReference type="Pfam" id="PF00155">
    <property type="entry name" value="Aminotran_1_2"/>
    <property type="match status" value="1"/>
</dbReference>
<comment type="cofactor">
    <cofactor evidence="1">
        <name>pyridoxal 5'-phosphate</name>
        <dbReference type="ChEBI" id="CHEBI:597326"/>
    </cofactor>
</comment>
<dbReference type="PROSITE" id="PS00105">
    <property type="entry name" value="AA_TRANSFER_CLASS_1"/>
    <property type="match status" value="1"/>
</dbReference>
<evidence type="ECO:0000256" key="11">
    <source>
        <dbReference type="ARBA" id="ARBA00022878"/>
    </source>
</evidence>
<keyword evidence="19" id="KW-1185">Reference proteome</keyword>
<evidence type="ECO:0000256" key="7">
    <source>
        <dbReference type="ARBA" id="ARBA00015959"/>
    </source>
</evidence>
<organism evidence="18 19">
    <name type="scientific">Photinus pyralis</name>
    <name type="common">Common eastern firefly</name>
    <name type="synonym">Lampyris pyralis</name>
    <dbReference type="NCBI Taxonomy" id="7054"/>
    <lineage>
        <taxon>Eukaryota</taxon>
        <taxon>Metazoa</taxon>
        <taxon>Ecdysozoa</taxon>
        <taxon>Arthropoda</taxon>
        <taxon>Hexapoda</taxon>
        <taxon>Insecta</taxon>
        <taxon>Pterygota</taxon>
        <taxon>Neoptera</taxon>
        <taxon>Endopterygota</taxon>
        <taxon>Coleoptera</taxon>
        <taxon>Polyphaga</taxon>
        <taxon>Elateriformia</taxon>
        <taxon>Elateroidea</taxon>
        <taxon>Lampyridae</taxon>
        <taxon>Lampyrinae</taxon>
        <taxon>Photinus</taxon>
    </lineage>
</organism>
<reference evidence="18 19" key="1">
    <citation type="journal article" date="2018" name="Elife">
        <title>Firefly genomes illuminate parallel origins of bioluminescence in beetles.</title>
        <authorList>
            <person name="Fallon T.R."/>
            <person name="Lower S.E."/>
            <person name="Chang C.H."/>
            <person name="Bessho-Uehara M."/>
            <person name="Martin G.J."/>
            <person name="Bewick A.J."/>
            <person name="Behringer M."/>
            <person name="Debat H.J."/>
            <person name="Wong I."/>
            <person name="Day J.C."/>
            <person name="Suvorov A."/>
            <person name="Silva C.J."/>
            <person name="Stanger-Hall K.F."/>
            <person name="Hall D.W."/>
            <person name="Schmitz R.J."/>
            <person name="Nelson D.R."/>
            <person name="Lewis S.M."/>
            <person name="Shigenobu S."/>
            <person name="Bybee S.M."/>
            <person name="Larracuente A.M."/>
            <person name="Oba Y."/>
            <person name="Weng J.K."/>
        </authorList>
    </citation>
    <scope>NUCLEOTIDE SEQUENCE [LARGE SCALE GENOMIC DNA]</scope>
    <source>
        <strain evidence="18">1611_PpyrPB1</strain>
        <tissue evidence="18">Whole body</tissue>
    </source>
</reference>
<evidence type="ECO:0000256" key="6">
    <source>
        <dbReference type="ARBA" id="ARBA00012749"/>
    </source>
</evidence>
<evidence type="ECO:0000313" key="19">
    <source>
        <dbReference type="Proteomes" id="UP000327044"/>
    </source>
</evidence>
<feature type="domain" description="DDE Tnp4" evidence="17">
    <location>
        <begin position="547"/>
        <end position="701"/>
    </location>
</feature>
<dbReference type="NCBIfam" id="TIGR01265">
    <property type="entry name" value="tyr_nico_aTase"/>
    <property type="match status" value="1"/>
</dbReference>
<dbReference type="NCBIfam" id="TIGR01264">
    <property type="entry name" value="tyr_amTase_E"/>
    <property type="match status" value="1"/>
</dbReference>
<dbReference type="SUPFAM" id="SSF53383">
    <property type="entry name" value="PLP-dependent transferases"/>
    <property type="match status" value="1"/>
</dbReference>
<evidence type="ECO:0000256" key="12">
    <source>
        <dbReference type="ARBA" id="ARBA00022898"/>
    </source>
</evidence>
<evidence type="ECO:0000256" key="9">
    <source>
        <dbReference type="ARBA" id="ARBA00022679"/>
    </source>
</evidence>
<dbReference type="InterPro" id="IPR005957">
    <property type="entry name" value="Tyrosine_aminoTrfase"/>
</dbReference>
<name>A0A5N4AIR7_PHOPY</name>
<dbReference type="EC" id="2.6.1.5" evidence="6"/>
<dbReference type="InterPro" id="IPR015424">
    <property type="entry name" value="PyrdxlP-dep_Trfase"/>
</dbReference>
<protein>
    <recommendedName>
        <fullName evidence="7">Tyrosine aminotransferase</fullName>
        <ecNumber evidence="6">2.6.1.5</ecNumber>
    </recommendedName>
    <alternativeName>
        <fullName evidence="14">L-tyrosine:2-oxoglutarate aminotransferase</fullName>
    </alternativeName>
</protein>
<dbReference type="PANTHER" id="PTHR45744">
    <property type="entry name" value="TYROSINE AMINOTRANSFERASE"/>
    <property type="match status" value="1"/>
</dbReference>
<dbReference type="GO" id="GO:0030170">
    <property type="term" value="F:pyridoxal phosphate binding"/>
    <property type="evidence" value="ECO:0007669"/>
    <property type="project" value="InterPro"/>
</dbReference>
<dbReference type="PRINTS" id="PR00753">
    <property type="entry name" value="ACCSYNTHASE"/>
</dbReference>
<dbReference type="InterPro" id="IPR005958">
    <property type="entry name" value="TyrNic_aminoTrfase"/>
</dbReference>
<dbReference type="Gene3D" id="3.40.640.10">
    <property type="entry name" value="Type I PLP-dependent aspartate aminotransferase-like (Major domain)"/>
    <property type="match status" value="1"/>
</dbReference>
<comment type="caution">
    <text evidence="18">The sequence shown here is derived from an EMBL/GenBank/DDBJ whole genome shotgun (WGS) entry which is preliminary data.</text>
</comment>
<dbReference type="InterPro" id="IPR015421">
    <property type="entry name" value="PyrdxlP-dep_Trfase_major"/>
</dbReference>
<keyword evidence="11" id="KW-0828">Tyrosine catabolism</keyword>
<dbReference type="EMBL" id="VVIM01000006">
    <property type="protein sequence ID" value="KAB0797217.1"/>
    <property type="molecule type" value="Genomic_DNA"/>
</dbReference>
<evidence type="ECO:0000256" key="1">
    <source>
        <dbReference type="ARBA" id="ARBA00001933"/>
    </source>
</evidence>
<dbReference type="FunCoup" id="A0A5N4AIR7">
    <property type="interactions" value="100"/>
</dbReference>
<evidence type="ECO:0000256" key="3">
    <source>
        <dbReference type="ARBA" id="ARBA00005203"/>
    </source>
</evidence>
<dbReference type="InterPro" id="IPR004839">
    <property type="entry name" value="Aminotransferase_I/II_large"/>
</dbReference>
<dbReference type="AlphaFoldDB" id="A0A5N4AIR7"/>
<evidence type="ECO:0000256" key="15">
    <source>
        <dbReference type="ARBA" id="ARBA00047798"/>
    </source>
</evidence>
<keyword evidence="9" id="KW-0808">Transferase</keyword>
<evidence type="ECO:0000256" key="13">
    <source>
        <dbReference type="ARBA" id="ARBA00023232"/>
    </source>
</evidence>
<evidence type="ECO:0000256" key="14">
    <source>
        <dbReference type="ARBA" id="ARBA00031696"/>
    </source>
</evidence>
<evidence type="ECO:0000259" key="17">
    <source>
        <dbReference type="Pfam" id="PF13359"/>
    </source>
</evidence>
<evidence type="ECO:0000256" key="8">
    <source>
        <dbReference type="ARBA" id="ARBA00022576"/>
    </source>
</evidence>
<evidence type="ECO:0000256" key="4">
    <source>
        <dbReference type="ARBA" id="ARBA00007441"/>
    </source>
</evidence>
<dbReference type="InterPro" id="IPR015422">
    <property type="entry name" value="PyrdxlP-dep_Trfase_small"/>
</dbReference>
<sequence>MLDSVPKDKTQKVIPNGCTDKEWKVTASEAAKNCKNYIRDIVDNLVLEPNPEKSLIALSIGDPTVYGNLEPPNEVVQAVLEAVTDGKYNGYGPTVGTDESRKAVAKYLSFDGVEYDFKDVILCSGCSSSLDLCITALADSKRGHNIVIPKPGFTIYKTLAESFGVEVRNYNLLPEYDWMIDLAHLEAQIDNNTAAIVVNNPSNPCGSVFTEEHLKDILDIAYKYKVPIIADEIYERLVFSETRFVSIAAVNSRVPVLVCGGLAKRFLVPGWRLGWILFNDPIGAFDSEVRKGLTCLSQKTIGSNSLVQGALPKILELTPQSFYDDLNNTLYQHAKLAYDILAKIDGLTPYMPAGTMYMMIKIEIQCFPQFRTGLELMQRLMEEESVFCLPGECFGISGFMRIVLTVPFDMLKEACERMSAFCIRHYQHYTPYDLESQAMQRKTFDFILSLIGPKISENVVKPGRPSVSPETQLLLTLWILGTPDSYRSVSDRFNVGKATAVISVRRVVKALYDHVHTFIKWPIADEMETSIRVFRAVKGFPNVIGAIDGTHISITAPKNNAEAYVNRKGYHSMQLQAVCNENGMFIHCFTGYPGAVHDLRVFQNSDLPEFFRNDTQFPDDVHILGDAAYKLHKHLMVPFKDNGHLTDIQKNFNMCHSSTRMAIERAFGLLKGRMRRLLDTLPMTREDLIPKYIITCCILHNICLLKQDQFQPLAVAISNNASAVEILATREPDGGGRDVAIRKRDVIAAELPMQIGA</sequence>
<comment type="catalytic activity">
    <reaction evidence="15">
        <text>L-tyrosine + 2-oxoglutarate = 3-(4-hydroxyphenyl)pyruvate + L-glutamate</text>
        <dbReference type="Rhea" id="RHEA:15093"/>
        <dbReference type="ChEBI" id="CHEBI:16810"/>
        <dbReference type="ChEBI" id="CHEBI:29985"/>
        <dbReference type="ChEBI" id="CHEBI:36242"/>
        <dbReference type="ChEBI" id="CHEBI:58315"/>
        <dbReference type="EC" id="2.6.1.5"/>
    </reaction>
</comment>
<dbReference type="Pfam" id="PF13359">
    <property type="entry name" value="DDE_Tnp_4"/>
    <property type="match status" value="1"/>
</dbReference>
<accession>A0A5N4AIR7</accession>
<evidence type="ECO:0000256" key="2">
    <source>
        <dbReference type="ARBA" id="ARBA00001968"/>
    </source>
</evidence>
<keyword evidence="8" id="KW-0032">Aminotransferase</keyword>
<dbReference type="InterPro" id="IPR027806">
    <property type="entry name" value="HARBI1_dom"/>
</dbReference>
<evidence type="ECO:0000313" key="18">
    <source>
        <dbReference type="EMBL" id="KAB0797217.1"/>
    </source>
</evidence>
<keyword evidence="12" id="KW-0663">Pyridoxal phosphate</keyword>
<dbReference type="GO" id="GO:0006559">
    <property type="term" value="P:L-phenylalanine catabolic process"/>
    <property type="evidence" value="ECO:0007669"/>
    <property type="project" value="UniProtKB-UniPathway"/>
</dbReference>
<dbReference type="CDD" id="cd00609">
    <property type="entry name" value="AAT_like"/>
    <property type="match status" value="1"/>
</dbReference>
<dbReference type="InParanoid" id="A0A5N4AIR7"/>
<evidence type="ECO:0000256" key="10">
    <source>
        <dbReference type="ARBA" id="ARBA00022723"/>
    </source>
</evidence>
<dbReference type="GO" id="GO:0006572">
    <property type="term" value="P:L-tyrosine catabolic process"/>
    <property type="evidence" value="ECO:0007669"/>
    <property type="project" value="UniProtKB-KW"/>
</dbReference>
<feature type="domain" description="Aminotransferase class I/classII large" evidence="16">
    <location>
        <begin position="55"/>
        <end position="417"/>
    </location>
</feature>
<keyword evidence="10" id="KW-0479">Metal-binding</keyword>
<keyword evidence="13" id="KW-0585">Phenylalanine catabolism</keyword>
<comment type="similarity">
    <text evidence="4">Belongs to the class-I pyridoxal-phosphate-dependent aminotransferase family.</text>
</comment>
<dbReference type="GO" id="GO:0004838">
    <property type="term" value="F:L-tyrosine-2-oxoglutarate transaminase activity"/>
    <property type="evidence" value="ECO:0007669"/>
    <property type="project" value="InterPro"/>
</dbReference>
<dbReference type="UniPathway" id="UPA00139">
    <property type="reaction ID" value="UER00338"/>
</dbReference>
<dbReference type="InterPro" id="IPR004838">
    <property type="entry name" value="NHTrfase_class1_PyrdxlP-BS"/>
</dbReference>